<dbReference type="Pfam" id="PF11012">
    <property type="entry name" value="DUF2850"/>
    <property type="match status" value="1"/>
</dbReference>
<dbReference type="AlphaFoldDB" id="A0A1W6EUL5"/>
<dbReference type="InterPro" id="IPR021271">
    <property type="entry name" value="DUF2850"/>
</dbReference>
<protein>
    <recommendedName>
        <fullName evidence="3">DUF2850 domain-containing protein</fullName>
    </recommendedName>
</protein>
<feature type="region of interest" description="Disordered" evidence="1">
    <location>
        <begin position="145"/>
        <end position="165"/>
    </location>
</feature>
<evidence type="ECO:0008006" key="3">
    <source>
        <dbReference type="Google" id="ProtNLM"/>
    </source>
</evidence>
<evidence type="ECO:0000256" key="1">
    <source>
        <dbReference type="SAM" id="MobiDB-lite"/>
    </source>
</evidence>
<evidence type="ECO:0000313" key="2">
    <source>
        <dbReference type="EMBL" id="ARK19409.1"/>
    </source>
</evidence>
<reference evidence="2" key="1">
    <citation type="journal article" date="2017" name="Front. Microbiol.">
        <title>Functional Characterization and Conditional Regulation of the Type VI Secretion System in Vibrio fluvialis.</title>
        <authorList>
            <person name="Huang Y."/>
            <person name="Du P."/>
            <person name="Zhao M."/>
            <person name="Liu W."/>
            <person name="Du Y."/>
            <person name="Diao B."/>
            <person name="Li J."/>
            <person name="Kan B."/>
            <person name="Liang W."/>
        </authorList>
    </citation>
    <scope>NUCLEOTIDE SEQUENCE</scope>
    <source>
        <strain evidence="2">85003</strain>
    </source>
</reference>
<proteinExistence type="predicted"/>
<sequence length="165" mass="18649">MATGNKRTKTDKMRAGSPRISKANMFRIVFWSGLSLLACAFAALLLFSYKDYVNPEQVYGSWIEIGTPSYQTEILTFNEQGVFRNSRLVSTNFEYDGKNIEVETGLGRMTYQIAGTRNSPQLKRVEPTIPIQRFIKEGYEDTIEEGEGTAGQARRSALSTHFNEK</sequence>
<organism evidence="2">
    <name type="scientific">Vibrio fluvialis</name>
    <dbReference type="NCBI Taxonomy" id="676"/>
    <lineage>
        <taxon>Bacteria</taxon>
        <taxon>Pseudomonadati</taxon>
        <taxon>Pseudomonadota</taxon>
        <taxon>Gammaproteobacteria</taxon>
        <taxon>Vibrionales</taxon>
        <taxon>Vibrionaceae</taxon>
        <taxon>Vibrio</taxon>
    </lineage>
</organism>
<accession>A0A1W6EUL5</accession>
<dbReference type="EMBL" id="KY319184">
    <property type="protein sequence ID" value="ARK19409.1"/>
    <property type="molecule type" value="Genomic_DNA"/>
</dbReference>
<name>A0A1W6EUL5_VIBFL</name>